<evidence type="ECO:0000259" key="1">
    <source>
        <dbReference type="Pfam" id="PF25459"/>
    </source>
</evidence>
<reference evidence="2 3" key="1">
    <citation type="journal article" date="2019" name="Nat. Ecol. Evol.">
        <title>Megaphylogeny resolves global patterns of mushroom evolution.</title>
        <authorList>
            <person name="Varga T."/>
            <person name="Krizsan K."/>
            <person name="Foldi C."/>
            <person name="Dima B."/>
            <person name="Sanchez-Garcia M."/>
            <person name="Sanchez-Ramirez S."/>
            <person name="Szollosi G.J."/>
            <person name="Szarkandi J.G."/>
            <person name="Papp V."/>
            <person name="Albert L."/>
            <person name="Andreopoulos W."/>
            <person name="Angelini C."/>
            <person name="Antonin V."/>
            <person name="Barry K.W."/>
            <person name="Bougher N.L."/>
            <person name="Buchanan P."/>
            <person name="Buyck B."/>
            <person name="Bense V."/>
            <person name="Catcheside P."/>
            <person name="Chovatia M."/>
            <person name="Cooper J."/>
            <person name="Damon W."/>
            <person name="Desjardin D."/>
            <person name="Finy P."/>
            <person name="Geml J."/>
            <person name="Haridas S."/>
            <person name="Hughes K."/>
            <person name="Justo A."/>
            <person name="Karasinski D."/>
            <person name="Kautmanova I."/>
            <person name="Kiss B."/>
            <person name="Kocsube S."/>
            <person name="Kotiranta H."/>
            <person name="LaButti K.M."/>
            <person name="Lechner B.E."/>
            <person name="Liimatainen K."/>
            <person name="Lipzen A."/>
            <person name="Lukacs Z."/>
            <person name="Mihaltcheva S."/>
            <person name="Morgado L.N."/>
            <person name="Niskanen T."/>
            <person name="Noordeloos M.E."/>
            <person name="Ohm R.A."/>
            <person name="Ortiz-Santana B."/>
            <person name="Ovrebo C."/>
            <person name="Racz N."/>
            <person name="Riley R."/>
            <person name="Savchenko A."/>
            <person name="Shiryaev A."/>
            <person name="Soop K."/>
            <person name="Spirin V."/>
            <person name="Szebenyi C."/>
            <person name="Tomsovsky M."/>
            <person name="Tulloss R.E."/>
            <person name="Uehling J."/>
            <person name="Grigoriev I.V."/>
            <person name="Vagvolgyi C."/>
            <person name="Papp T."/>
            <person name="Martin F.M."/>
            <person name="Miettinen O."/>
            <person name="Hibbett D.S."/>
            <person name="Nagy L.G."/>
        </authorList>
    </citation>
    <scope>NUCLEOTIDE SEQUENCE [LARGE SCALE GENOMIC DNA]</scope>
    <source>
        <strain evidence="2 3">CBS 962.96</strain>
    </source>
</reference>
<keyword evidence="3" id="KW-1185">Reference proteome</keyword>
<name>A0A4S8LP85_DENBC</name>
<dbReference type="Proteomes" id="UP000297245">
    <property type="component" value="Unassembled WGS sequence"/>
</dbReference>
<organism evidence="2 3">
    <name type="scientific">Dendrothele bispora (strain CBS 962.96)</name>
    <dbReference type="NCBI Taxonomy" id="1314807"/>
    <lineage>
        <taxon>Eukaryota</taxon>
        <taxon>Fungi</taxon>
        <taxon>Dikarya</taxon>
        <taxon>Basidiomycota</taxon>
        <taxon>Agaricomycotina</taxon>
        <taxon>Agaricomycetes</taxon>
        <taxon>Agaricomycetidae</taxon>
        <taxon>Agaricales</taxon>
        <taxon>Agaricales incertae sedis</taxon>
        <taxon>Dendrothele</taxon>
    </lineage>
</organism>
<sequence length="181" mass="19925">MEVWGRVGAQVCEVATALHDKSKRALIGDGTYHGFVTAALKEVPNAASISPESYGYLIYQQSGGAVQKRASDILPGDVLWMQDAKLKGHKGIHSYQQSVGVGDPLVGIVNEFEAKKFKVRIFQANQHVGQQTVESVSYRLEDLKSGLVKVSSCHNFSFFPYSSFLEGVPYIGSLKEWLMQI</sequence>
<feature type="domain" description="BBC1/AIM3 cysteine proteinase-fold" evidence="1">
    <location>
        <begin position="2"/>
        <end position="150"/>
    </location>
</feature>
<dbReference type="InterPro" id="IPR057402">
    <property type="entry name" value="AIM3_BBC1_C"/>
</dbReference>
<gene>
    <name evidence="2" type="ORF">K435DRAFT_675056</name>
</gene>
<proteinExistence type="predicted"/>
<evidence type="ECO:0000313" key="3">
    <source>
        <dbReference type="Proteomes" id="UP000297245"/>
    </source>
</evidence>
<dbReference type="AlphaFoldDB" id="A0A4S8LP85"/>
<protein>
    <recommendedName>
        <fullName evidence="1">BBC1/AIM3 cysteine proteinase-fold domain-containing protein</fullName>
    </recommendedName>
</protein>
<dbReference type="Pfam" id="PF25459">
    <property type="entry name" value="AIM3_BBC1_C"/>
    <property type="match status" value="1"/>
</dbReference>
<dbReference type="OrthoDB" id="207120at2759"/>
<accession>A0A4S8LP85</accession>
<dbReference type="EMBL" id="ML179319">
    <property type="protein sequence ID" value="THU90981.1"/>
    <property type="molecule type" value="Genomic_DNA"/>
</dbReference>
<evidence type="ECO:0000313" key="2">
    <source>
        <dbReference type="EMBL" id="THU90981.1"/>
    </source>
</evidence>